<accession>A0A1S3J5A5</accession>
<dbReference type="PANTHER" id="PTHR24366:SF170">
    <property type="entry name" value="RE50361P"/>
    <property type="match status" value="1"/>
</dbReference>
<feature type="transmembrane region" description="Helical" evidence="4">
    <location>
        <begin position="384"/>
        <end position="408"/>
    </location>
</feature>
<keyword evidence="5" id="KW-1185">Reference proteome</keyword>
<keyword evidence="4" id="KW-0812">Transmembrane</keyword>
<dbReference type="Proteomes" id="UP000085678">
    <property type="component" value="Unplaced"/>
</dbReference>
<feature type="region of interest" description="Disordered" evidence="3">
    <location>
        <begin position="427"/>
        <end position="484"/>
    </location>
</feature>
<dbReference type="OrthoDB" id="1055097at2759"/>
<organism evidence="5 6">
    <name type="scientific">Lingula anatina</name>
    <name type="common">Brachiopod</name>
    <name type="synonym">Lingula unguis</name>
    <dbReference type="NCBI Taxonomy" id="7574"/>
    <lineage>
        <taxon>Eukaryota</taxon>
        <taxon>Metazoa</taxon>
        <taxon>Spiralia</taxon>
        <taxon>Lophotrochozoa</taxon>
        <taxon>Brachiopoda</taxon>
        <taxon>Linguliformea</taxon>
        <taxon>Lingulata</taxon>
        <taxon>Lingulida</taxon>
        <taxon>Linguloidea</taxon>
        <taxon>Lingulidae</taxon>
        <taxon>Lingula</taxon>
    </lineage>
</organism>
<dbReference type="KEGG" id="lak:106170319"/>
<dbReference type="InterPro" id="IPR001611">
    <property type="entry name" value="Leu-rich_rpt"/>
</dbReference>
<evidence type="ECO:0000256" key="2">
    <source>
        <dbReference type="ARBA" id="ARBA00022737"/>
    </source>
</evidence>
<dbReference type="SUPFAM" id="SSF52058">
    <property type="entry name" value="L domain-like"/>
    <property type="match status" value="1"/>
</dbReference>
<feature type="compositionally biased region" description="Polar residues" evidence="3">
    <location>
        <begin position="447"/>
        <end position="459"/>
    </location>
</feature>
<dbReference type="InterPro" id="IPR032675">
    <property type="entry name" value="LRR_dom_sf"/>
</dbReference>
<dbReference type="Pfam" id="PF13855">
    <property type="entry name" value="LRR_8"/>
    <property type="match status" value="3"/>
</dbReference>
<dbReference type="SMART" id="SM00369">
    <property type="entry name" value="LRR_TYP"/>
    <property type="match status" value="7"/>
</dbReference>
<keyword evidence="4" id="KW-0472">Membrane</keyword>
<dbReference type="PANTHER" id="PTHR24366">
    <property type="entry name" value="IG(IMMUNOGLOBULIN) AND LRR(LEUCINE RICH REPEAT) DOMAINS"/>
    <property type="match status" value="1"/>
</dbReference>
<dbReference type="InParanoid" id="A0A1S3J5A5"/>
<dbReference type="STRING" id="7574.A0A1S3J5A5"/>
<evidence type="ECO:0000256" key="3">
    <source>
        <dbReference type="SAM" id="MobiDB-lite"/>
    </source>
</evidence>
<proteinExistence type="predicted"/>
<protein>
    <submittedName>
        <fullName evidence="6">LRR receptor-like serine/threonine-protein kinase GSO2</fullName>
    </submittedName>
</protein>
<name>A0A1S3J5A5_LINAN</name>
<dbReference type="PROSITE" id="PS51450">
    <property type="entry name" value="LRR"/>
    <property type="match status" value="3"/>
</dbReference>
<feature type="compositionally biased region" description="Polar residues" evidence="3">
    <location>
        <begin position="427"/>
        <end position="437"/>
    </location>
</feature>
<dbReference type="InterPro" id="IPR003591">
    <property type="entry name" value="Leu-rich_rpt_typical-subtyp"/>
</dbReference>
<keyword evidence="1" id="KW-0433">Leucine-rich repeat</keyword>
<feature type="compositionally biased region" description="Polar residues" evidence="3">
    <location>
        <begin position="468"/>
        <end position="484"/>
    </location>
</feature>
<evidence type="ECO:0000313" key="5">
    <source>
        <dbReference type="Proteomes" id="UP000085678"/>
    </source>
</evidence>
<dbReference type="GeneID" id="106170319"/>
<dbReference type="Gene3D" id="3.80.10.10">
    <property type="entry name" value="Ribonuclease Inhibitor"/>
    <property type="match status" value="1"/>
</dbReference>
<dbReference type="SMART" id="SM00365">
    <property type="entry name" value="LRR_SD22"/>
    <property type="match status" value="6"/>
</dbReference>
<dbReference type="AlphaFoldDB" id="A0A1S3J5A5"/>
<evidence type="ECO:0000313" key="6">
    <source>
        <dbReference type="RefSeq" id="XP_013405612.1"/>
    </source>
</evidence>
<dbReference type="RefSeq" id="XP_013405612.1">
    <property type="nucleotide sequence ID" value="XM_013550158.1"/>
</dbReference>
<evidence type="ECO:0000256" key="1">
    <source>
        <dbReference type="ARBA" id="ARBA00022614"/>
    </source>
</evidence>
<keyword evidence="4" id="KW-1133">Transmembrane helix</keyword>
<keyword evidence="2" id="KW-0677">Repeat</keyword>
<evidence type="ECO:0000256" key="4">
    <source>
        <dbReference type="SAM" id="Phobius"/>
    </source>
</evidence>
<sequence>MYLTVLQELDLGGNSITGDPSNYLSYLTSLRSLRLDNNPLQSSIPASLQQLTNLRKLSLASCDLDQSSGISFGRLPTSLEWLNVYNNKLYEVPLGIGLLQNLTYLNMRYCNLNSLSVNVFANLKKLEALDLSQNPSITSYLDVLVNQKSLKVLKLSNMGSSLTDIPNAISGMEKLEELYLSSNRIRGINHGQFAKLIRLRKLNLYDNKIASLDPLSFQNCDHLEELDLSNNLIHEVSPALFVPQSLKNLNLAGNKFDTFDKCTVANLLAHLQKTYTSISSDLFICDCRLAWVRKLSAAFGSRVRLSGSCYLPRELYGQYDVSSYSLSDCSSEDESFESCNNISTTPPNTTTEHTSEVLNGSFVNSAQLSGLKKDLQSLQAATNAAVSVAVVALLALLATIAVLLTCFFRQRNQRPLKWRGQGHVNQGLQLSEGVQSERSPEGKSSEDTVYQNTTETASRGPSADYEPLSNTDRVGNNKEANTPP</sequence>
<dbReference type="Pfam" id="PF00560">
    <property type="entry name" value="LRR_1"/>
    <property type="match status" value="1"/>
</dbReference>
<gene>
    <name evidence="6" type="primary">LOC106170319</name>
</gene>
<reference evidence="6" key="1">
    <citation type="submission" date="2025-08" db="UniProtKB">
        <authorList>
            <consortium name="RefSeq"/>
        </authorList>
    </citation>
    <scope>IDENTIFICATION</scope>
    <source>
        <tissue evidence="6">Gonads</tissue>
    </source>
</reference>